<sequence>MKWLIAAGGILVFLLLFGLYCCIVVGAREDRFLEELEWKGRQDADGENG</sequence>
<name>A0A9D2IST5_9FIRM</name>
<evidence type="ECO:0000313" key="1">
    <source>
        <dbReference type="EMBL" id="HIZ22153.1"/>
    </source>
</evidence>
<dbReference type="AlphaFoldDB" id="A0A9D2IST5"/>
<dbReference type="Proteomes" id="UP000824041">
    <property type="component" value="Unassembled WGS sequence"/>
</dbReference>
<comment type="caution">
    <text evidence="1">The sequence shown here is derived from an EMBL/GenBank/DDBJ whole genome shotgun (WGS) entry which is preliminary data.</text>
</comment>
<dbReference type="EMBL" id="DXBU01000069">
    <property type="protein sequence ID" value="HIZ22153.1"/>
    <property type="molecule type" value="Genomic_DNA"/>
</dbReference>
<reference evidence="1" key="1">
    <citation type="journal article" date="2021" name="PeerJ">
        <title>Extensive microbial diversity within the chicken gut microbiome revealed by metagenomics and culture.</title>
        <authorList>
            <person name="Gilroy R."/>
            <person name="Ravi A."/>
            <person name="Getino M."/>
            <person name="Pursley I."/>
            <person name="Horton D.L."/>
            <person name="Alikhan N.F."/>
            <person name="Baker D."/>
            <person name="Gharbi K."/>
            <person name="Hall N."/>
            <person name="Watson M."/>
            <person name="Adriaenssens E.M."/>
            <person name="Foster-Nyarko E."/>
            <person name="Jarju S."/>
            <person name="Secka A."/>
            <person name="Antonio M."/>
            <person name="Oren A."/>
            <person name="Chaudhuri R.R."/>
            <person name="La Ragione R."/>
            <person name="Hildebrand F."/>
            <person name="Pallen M.J."/>
        </authorList>
    </citation>
    <scope>NUCLEOTIDE SEQUENCE</scope>
    <source>
        <strain evidence="1">14324</strain>
    </source>
</reference>
<protein>
    <submittedName>
        <fullName evidence="1">Uncharacterized protein</fullName>
    </submittedName>
</protein>
<gene>
    <name evidence="1" type="ORF">IAA21_05065</name>
</gene>
<proteinExistence type="predicted"/>
<organism evidence="1 2">
    <name type="scientific">Candidatus Blautia faecigallinarum</name>
    <dbReference type="NCBI Taxonomy" id="2838488"/>
    <lineage>
        <taxon>Bacteria</taxon>
        <taxon>Bacillati</taxon>
        <taxon>Bacillota</taxon>
        <taxon>Clostridia</taxon>
        <taxon>Lachnospirales</taxon>
        <taxon>Lachnospiraceae</taxon>
        <taxon>Blautia</taxon>
    </lineage>
</organism>
<reference evidence="1" key="2">
    <citation type="submission" date="2021-04" db="EMBL/GenBank/DDBJ databases">
        <authorList>
            <person name="Gilroy R."/>
        </authorList>
    </citation>
    <scope>NUCLEOTIDE SEQUENCE</scope>
    <source>
        <strain evidence="1">14324</strain>
    </source>
</reference>
<accession>A0A9D2IST5</accession>
<evidence type="ECO:0000313" key="2">
    <source>
        <dbReference type="Proteomes" id="UP000824041"/>
    </source>
</evidence>